<dbReference type="Proteomes" id="UP000035909">
    <property type="component" value="Unassembled WGS sequence"/>
</dbReference>
<name>A0A0J1H9B7_9GAMM</name>
<dbReference type="InterPro" id="IPR016181">
    <property type="entry name" value="Acyl_CoA_acyltransferase"/>
</dbReference>
<keyword evidence="2" id="KW-1185">Reference proteome</keyword>
<evidence type="ECO:0000313" key="2">
    <source>
        <dbReference type="Proteomes" id="UP000035909"/>
    </source>
</evidence>
<dbReference type="SUPFAM" id="SSF55729">
    <property type="entry name" value="Acyl-CoA N-acyltransferases (Nat)"/>
    <property type="match status" value="1"/>
</dbReference>
<dbReference type="AlphaFoldDB" id="A0A0J1H9B7"/>
<evidence type="ECO:0008006" key="3">
    <source>
        <dbReference type="Google" id="ProtNLM"/>
    </source>
</evidence>
<reference evidence="1 2" key="1">
    <citation type="submission" date="2015-05" db="EMBL/GenBank/DDBJ databases">
        <title>Photobacterium galathea sp. nov.</title>
        <authorList>
            <person name="Machado H."/>
            <person name="Gram L."/>
        </authorList>
    </citation>
    <scope>NUCLEOTIDE SEQUENCE [LARGE SCALE GENOMIC DNA]</scope>
    <source>
        <strain evidence="1 2">DSM 22954</strain>
    </source>
</reference>
<sequence length="153" mass="17433">MRQCVTFIDLCDVPPKELVAMLNECEVRAHLIKHELFTVQTAYEWVSRKAEMNAIKGCYIRAIDVDGQLAGWCGIQPDGDDYEVAIVLRQRYWGAGISVFRVLLDKAKSMGHKEVVLNLLSTRPKYDSLVRRASKVEIRQIHGGCFTSYFIPL</sequence>
<comment type="caution">
    <text evidence="1">The sequence shown here is derived from an EMBL/GenBank/DDBJ whole genome shotgun (WGS) entry which is preliminary data.</text>
</comment>
<dbReference type="Gene3D" id="3.40.630.30">
    <property type="match status" value="1"/>
</dbReference>
<accession>A0A0J1H9B7</accession>
<protein>
    <recommendedName>
        <fullName evidence="3">N-acetyltransferase domain-containing protein</fullName>
    </recommendedName>
</protein>
<dbReference type="EMBL" id="LDOU01000015">
    <property type="protein sequence ID" value="KLV08274.1"/>
    <property type="molecule type" value="Genomic_DNA"/>
</dbReference>
<proteinExistence type="predicted"/>
<dbReference type="PATRIC" id="fig|320778.3.peg.3457"/>
<organism evidence="1 2">
    <name type="scientific">Photobacterium ganghwense</name>
    <dbReference type="NCBI Taxonomy" id="320778"/>
    <lineage>
        <taxon>Bacteria</taxon>
        <taxon>Pseudomonadati</taxon>
        <taxon>Pseudomonadota</taxon>
        <taxon>Gammaproteobacteria</taxon>
        <taxon>Vibrionales</taxon>
        <taxon>Vibrionaceae</taxon>
        <taxon>Photobacterium</taxon>
    </lineage>
</organism>
<evidence type="ECO:0000313" key="1">
    <source>
        <dbReference type="EMBL" id="KLV08274.1"/>
    </source>
</evidence>
<dbReference type="STRING" id="320778.ABT57_15905"/>
<gene>
    <name evidence="1" type="ORF">ABT57_15905</name>
</gene>